<dbReference type="EMBL" id="JARH01000989">
    <property type="protein sequence ID" value="EXF74415.1"/>
    <property type="molecule type" value="Genomic_DNA"/>
</dbReference>
<evidence type="ECO:0000313" key="4">
    <source>
        <dbReference type="Proteomes" id="UP000020467"/>
    </source>
</evidence>
<keyword evidence="2" id="KW-0732">Signal</keyword>
<evidence type="ECO:0000256" key="2">
    <source>
        <dbReference type="SAM" id="SignalP"/>
    </source>
</evidence>
<accession>A0A010QCD1</accession>
<dbReference type="HOGENOM" id="CLU_813823_0_0_1"/>
<dbReference type="Proteomes" id="UP000020467">
    <property type="component" value="Unassembled WGS sequence"/>
</dbReference>
<dbReference type="KEGG" id="cfj:CFIO01_10201"/>
<sequence>MPRFPVARLLLALLATAFTNAQLFDQAQYSIPCVMQYVGCVLIPNFNTAFSRLLGDAALTPGKCQRFCSNLGSTYGSLYDGYYCRCSLVPETVAPVIIPVAESLCNRQYHCHDIVFILDDDLSDNYRHALDNVVTDVNLLRLLVIFVLLDDLNNVDLDNLNGLDNLNNLDNLDNLNDKKHPNVSSQHPSSRPPRTSTANDHHDVKVSLHLQYPGAGSAGREPPQLYEFEFVFGRLLYFDYVFSSIELGFPINQPSNLKHRFIIFSAIFNIVSRVIKQRQFALLLKHNLTSDNSKPVSDLEHFSLDYTSVKRSQQRILSYNSTAFLNVSYFSPYFSSRFNSF</sequence>
<evidence type="ECO:0000313" key="3">
    <source>
        <dbReference type="EMBL" id="EXF74415.1"/>
    </source>
</evidence>
<organism evidence="3 4">
    <name type="scientific">Colletotrichum fioriniae PJ7</name>
    <dbReference type="NCBI Taxonomy" id="1445577"/>
    <lineage>
        <taxon>Eukaryota</taxon>
        <taxon>Fungi</taxon>
        <taxon>Dikarya</taxon>
        <taxon>Ascomycota</taxon>
        <taxon>Pezizomycotina</taxon>
        <taxon>Sordariomycetes</taxon>
        <taxon>Hypocreomycetidae</taxon>
        <taxon>Glomerellales</taxon>
        <taxon>Glomerellaceae</taxon>
        <taxon>Colletotrichum</taxon>
        <taxon>Colletotrichum acutatum species complex</taxon>
    </lineage>
</organism>
<feature type="compositionally biased region" description="Polar residues" evidence="1">
    <location>
        <begin position="182"/>
        <end position="198"/>
    </location>
</feature>
<feature type="region of interest" description="Disordered" evidence="1">
    <location>
        <begin position="174"/>
        <end position="200"/>
    </location>
</feature>
<name>A0A010QCD1_9PEZI</name>
<feature type="chain" id="PRO_5001455647" description="WSC domain-containing protein" evidence="2">
    <location>
        <begin position="22"/>
        <end position="341"/>
    </location>
</feature>
<dbReference type="OrthoDB" id="4848356at2759"/>
<proteinExistence type="predicted"/>
<keyword evidence="4" id="KW-1185">Reference proteome</keyword>
<comment type="caution">
    <text evidence="3">The sequence shown here is derived from an EMBL/GenBank/DDBJ whole genome shotgun (WGS) entry which is preliminary data.</text>
</comment>
<reference evidence="3 4" key="1">
    <citation type="submission" date="2014-02" db="EMBL/GenBank/DDBJ databases">
        <title>The genome sequence of Colletotrichum fioriniae PJ7.</title>
        <authorList>
            <person name="Baroncelli R."/>
            <person name="Thon M.R."/>
        </authorList>
    </citation>
    <scope>NUCLEOTIDE SEQUENCE [LARGE SCALE GENOMIC DNA]</scope>
    <source>
        <strain evidence="3 4">PJ7</strain>
    </source>
</reference>
<evidence type="ECO:0008006" key="5">
    <source>
        <dbReference type="Google" id="ProtNLM"/>
    </source>
</evidence>
<protein>
    <recommendedName>
        <fullName evidence="5">WSC domain-containing protein</fullName>
    </recommendedName>
</protein>
<dbReference type="AlphaFoldDB" id="A0A010QCD1"/>
<gene>
    <name evidence="3" type="ORF">CFIO01_10201</name>
</gene>
<feature type="signal peptide" evidence="2">
    <location>
        <begin position="1"/>
        <end position="21"/>
    </location>
</feature>
<evidence type="ECO:0000256" key="1">
    <source>
        <dbReference type="SAM" id="MobiDB-lite"/>
    </source>
</evidence>